<sequence>MLILKVEKKDLESVGGITQFIKEVFLKRNWDVIFTLVLKINEQEFDTLITNNKNLKETSQNLDLRFEIEETQNEMKKLVYKRGYKTLSLSLQNQYEIINFDSKMKYSLIDNSLLN</sequence>
<accession>X1B100</accession>
<name>X1B100_9ZZZZ</name>
<proteinExistence type="predicted"/>
<reference evidence="1" key="1">
    <citation type="journal article" date="2014" name="Front. Microbiol.">
        <title>High frequency of phylogenetically diverse reductive dehalogenase-homologous genes in deep subseafloor sedimentary metagenomes.</title>
        <authorList>
            <person name="Kawai M."/>
            <person name="Futagami T."/>
            <person name="Toyoda A."/>
            <person name="Takaki Y."/>
            <person name="Nishi S."/>
            <person name="Hori S."/>
            <person name="Arai W."/>
            <person name="Tsubouchi T."/>
            <person name="Morono Y."/>
            <person name="Uchiyama I."/>
            <person name="Ito T."/>
            <person name="Fujiyama A."/>
            <person name="Inagaki F."/>
            <person name="Takami H."/>
        </authorList>
    </citation>
    <scope>NUCLEOTIDE SEQUENCE</scope>
    <source>
        <strain evidence="1">Expedition CK06-06</strain>
    </source>
</reference>
<evidence type="ECO:0000313" key="1">
    <source>
        <dbReference type="EMBL" id="GAG75002.1"/>
    </source>
</evidence>
<protein>
    <submittedName>
        <fullName evidence="1">Uncharacterized protein</fullName>
    </submittedName>
</protein>
<dbReference type="EMBL" id="BART01018416">
    <property type="protein sequence ID" value="GAG75002.1"/>
    <property type="molecule type" value="Genomic_DNA"/>
</dbReference>
<dbReference type="AlphaFoldDB" id="X1B100"/>
<organism evidence="1">
    <name type="scientific">marine sediment metagenome</name>
    <dbReference type="NCBI Taxonomy" id="412755"/>
    <lineage>
        <taxon>unclassified sequences</taxon>
        <taxon>metagenomes</taxon>
        <taxon>ecological metagenomes</taxon>
    </lineage>
</organism>
<comment type="caution">
    <text evidence="1">The sequence shown here is derived from an EMBL/GenBank/DDBJ whole genome shotgun (WGS) entry which is preliminary data.</text>
</comment>
<gene>
    <name evidence="1" type="ORF">S01H4_34773</name>
</gene>
<feature type="non-terminal residue" evidence="1">
    <location>
        <position position="115"/>
    </location>
</feature>